<dbReference type="Pfam" id="PF04434">
    <property type="entry name" value="SWIM"/>
    <property type="match status" value="1"/>
</dbReference>
<dbReference type="InterPro" id="IPR007527">
    <property type="entry name" value="Znf_SWIM"/>
</dbReference>
<reference evidence="4" key="1">
    <citation type="journal article" date="2018" name="DNA Res.">
        <title>Multiple hybrid de novo genome assembly of finger millet, an orphan allotetraploid crop.</title>
        <authorList>
            <person name="Hatakeyama M."/>
            <person name="Aluri S."/>
            <person name="Balachadran M.T."/>
            <person name="Sivarajan S.R."/>
            <person name="Patrignani A."/>
            <person name="Gruter S."/>
            <person name="Poveda L."/>
            <person name="Shimizu-Inatsugi R."/>
            <person name="Baeten J."/>
            <person name="Francoijs K.J."/>
            <person name="Nataraja K.N."/>
            <person name="Reddy Y.A.N."/>
            <person name="Phadnis S."/>
            <person name="Ravikumar R.L."/>
            <person name="Schlapbach R."/>
            <person name="Sreeman S.M."/>
            <person name="Shimizu K.K."/>
        </authorList>
    </citation>
    <scope>NUCLEOTIDE SEQUENCE</scope>
</reference>
<dbReference type="InterPro" id="IPR031052">
    <property type="entry name" value="FHY3/FAR1"/>
</dbReference>
<organism evidence="4 5">
    <name type="scientific">Eleusine coracana subsp. coracana</name>
    <dbReference type="NCBI Taxonomy" id="191504"/>
    <lineage>
        <taxon>Eukaryota</taxon>
        <taxon>Viridiplantae</taxon>
        <taxon>Streptophyta</taxon>
        <taxon>Embryophyta</taxon>
        <taxon>Tracheophyta</taxon>
        <taxon>Spermatophyta</taxon>
        <taxon>Magnoliopsida</taxon>
        <taxon>Liliopsida</taxon>
        <taxon>Poales</taxon>
        <taxon>Poaceae</taxon>
        <taxon>PACMAD clade</taxon>
        <taxon>Chloridoideae</taxon>
        <taxon>Cynodonteae</taxon>
        <taxon>Eleusininae</taxon>
        <taxon>Eleusine</taxon>
    </lineage>
</organism>
<dbReference type="PROSITE" id="PS50966">
    <property type="entry name" value="ZF_SWIM"/>
    <property type="match status" value="1"/>
</dbReference>
<gene>
    <name evidence="4" type="primary">ga29639</name>
    <name evidence="4" type="ORF">PR202_ga29639</name>
</gene>
<protein>
    <recommendedName>
        <fullName evidence="2">Protein FAR1-RELATED SEQUENCE</fullName>
    </recommendedName>
</protein>
<dbReference type="PANTHER" id="PTHR31669">
    <property type="entry name" value="PROTEIN FAR1-RELATED SEQUENCE 10-RELATED"/>
    <property type="match status" value="1"/>
</dbReference>
<evidence type="ECO:0000259" key="3">
    <source>
        <dbReference type="PROSITE" id="PS50966"/>
    </source>
</evidence>
<sequence>MKDTFWAEMSSTQRSESVNALFEGYVNDRTTLKQFVEQYDNALRDKVEKENKPDCKSFQEVIPCITHYEFGRQFQETYTNVKFKEFQDQLRGKIYCYPTLLNKYNSVCTFRVREDQIIEEKTIISEYIVSFIEEECDVRCECQHFEFRGILCNHILSVLPLVDLNIVPSKYILERWRKDFKRKLLVCLSNFTSMFNT</sequence>
<keyword evidence="2" id="KW-0862">Zinc</keyword>
<comment type="similarity">
    <text evidence="2">Belongs to the FHY3/FAR1 family.</text>
</comment>
<dbReference type="PANTHER" id="PTHR31669:SF283">
    <property type="entry name" value="PROTEIN FAR1-RELATED SEQUENCE"/>
    <property type="match status" value="1"/>
</dbReference>
<comment type="caution">
    <text evidence="4">The sequence shown here is derived from an EMBL/GenBank/DDBJ whole genome shotgun (WGS) entry which is preliminary data.</text>
</comment>
<dbReference type="GO" id="GO:0005634">
    <property type="term" value="C:nucleus"/>
    <property type="evidence" value="ECO:0007669"/>
    <property type="project" value="UniProtKB-SubCell"/>
</dbReference>
<dbReference type="Proteomes" id="UP001054889">
    <property type="component" value="Unassembled WGS sequence"/>
</dbReference>
<dbReference type="GO" id="GO:0006355">
    <property type="term" value="P:regulation of DNA-templated transcription"/>
    <property type="evidence" value="ECO:0007669"/>
    <property type="project" value="UniProtKB-UniRule"/>
</dbReference>
<keyword evidence="2" id="KW-0479">Metal-binding</keyword>
<evidence type="ECO:0000256" key="2">
    <source>
        <dbReference type="RuleBase" id="RU367018"/>
    </source>
</evidence>
<name>A0AAV5DMP4_ELECO</name>
<comment type="function">
    <text evidence="2">Putative transcription activator involved in regulating light control of development.</text>
</comment>
<dbReference type="EMBL" id="BQKI01000018">
    <property type="protein sequence ID" value="GJN11445.1"/>
    <property type="molecule type" value="Genomic_DNA"/>
</dbReference>
<evidence type="ECO:0000313" key="5">
    <source>
        <dbReference type="Proteomes" id="UP001054889"/>
    </source>
</evidence>
<comment type="subcellular location">
    <subcellularLocation>
        <location evidence="2">Nucleus</location>
    </subcellularLocation>
</comment>
<reference evidence="4" key="2">
    <citation type="submission" date="2021-12" db="EMBL/GenBank/DDBJ databases">
        <title>Resequencing data analysis of finger millet.</title>
        <authorList>
            <person name="Hatakeyama M."/>
            <person name="Aluri S."/>
            <person name="Balachadran M.T."/>
            <person name="Sivarajan S.R."/>
            <person name="Poveda L."/>
            <person name="Shimizu-Inatsugi R."/>
            <person name="Schlapbach R."/>
            <person name="Sreeman S.M."/>
            <person name="Shimizu K.K."/>
        </authorList>
    </citation>
    <scope>NUCLEOTIDE SEQUENCE</scope>
</reference>
<keyword evidence="1 2" id="KW-0863">Zinc-finger</keyword>
<dbReference type="GO" id="GO:0008270">
    <property type="term" value="F:zinc ion binding"/>
    <property type="evidence" value="ECO:0007669"/>
    <property type="project" value="UniProtKB-UniRule"/>
</dbReference>
<dbReference type="AlphaFoldDB" id="A0AAV5DMP4"/>
<accession>A0AAV5DMP4</accession>
<feature type="domain" description="SWIM-type" evidence="3">
    <location>
        <begin position="127"/>
        <end position="163"/>
    </location>
</feature>
<evidence type="ECO:0000313" key="4">
    <source>
        <dbReference type="EMBL" id="GJN11445.1"/>
    </source>
</evidence>
<proteinExistence type="inferred from homology"/>
<keyword evidence="2" id="KW-0539">Nucleus</keyword>
<evidence type="ECO:0000256" key="1">
    <source>
        <dbReference type="PROSITE-ProRule" id="PRU00325"/>
    </source>
</evidence>
<keyword evidence="5" id="KW-1185">Reference proteome</keyword>